<feature type="domain" description="BclA C-terminal" evidence="1">
    <location>
        <begin position="11"/>
        <end position="137"/>
    </location>
</feature>
<organism evidence="2 3">
    <name type="scientific">Amphibacillus marinus</name>
    <dbReference type="NCBI Taxonomy" id="872970"/>
    <lineage>
        <taxon>Bacteria</taxon>
        <taxon>Bacillati</taxon>
        <taxon>Bacillota</taxon>
        <taxon>Bacilli</taxon>
        <taxon>Bacillales</taxon>
        <taxon>Bacillaceae</taxon>
        <taxon>Amphibacillus</taxon>
    </lineage>
</organism>
<proteinExistence type="predicted"/>
<dbReference type="Proteomes" id="UP000199300">
    <property type="component" value="Unassembled WGS sequence"/>
</dbReference>
<dbReference type="RefSeq" id="WP_218144112.1">
    <property type="nucleotide sequence ID" value="NZ_FODJ01000025.1"/>
</dbReference>
<dbReference type="SUPFAM" id="SSF49842">
    <property type="entry name" value="TNF-like"/>
    <property type="match status" value="1"/>
</dbReference>
<evidence type="ECO:0000313" key="2">
    <source>
        <dbReference type="EMBL" id="SEO96551.1"/>
    </source>
</evidence>
<accession>A0A1H8U046</accession>
<sequence length="138" mass="13967">PTGESVTETSAYAANTSSPIIAVVLGGTAVTLPDAQTLDGIVASAGNTVFTVPETGRYYIAYNVNTTVSLLLGTRLLINGTPNAASTRNPLLSVSSFTNDIIVPLTAGSTITLELFGLLGAATLQAGAGANLTIIRVE</sequence>
<feature type="non-terminal residue" evidence="2">
    <location>
        <position position="1"/>
    </location>
</feature>
<evidence type="ECO:0000313" key="3">
    <source>
        <dbReference type="Proteomes" id="UP000199300"/>
    </source>
</evidence>
<dbReference type="InterPro" id="IPR008983">
    <property type="entry name" value="Tumour_necrosis_fac-like_dom"/>
</dbReference>
<reference evidence="2 3" key="1">
    <citation type="submission" date="2016-10" db="EMBL/GenBank/DDBJ databases">
        <authorList>
            <person name="de Groot N.N."/>
        </authorList>
    </citation>
    <scope>NUCLEOTIDE SEQUENCE [LARGE SCALE GENOMIC DNA]</scope>
    <source>
        <strain evidence="2 3">CGMCC 1.10434</strain>
    </source>
</reference>
<evidence type="ECO:0000259" key="1">
    <source>
        <dbReference type="Pfam" id="PF18573"/>
    </source>
</evidence>
<dbReference type="AlphaFoldDB" id="A0A1H8U046"/>
<dbReference type="Gene3D" id="2.60.120.40">
    <property type="match status" value="1"/>
</dbReference>
<name>A0A1H8U046_9BACI</name>
<dbReference type="InterPro" id="IPR041415">
    <property type="entry name" value="BclA_C"/>
</dbReference>
<dbReference type="STRING" id="872970.SAMN04488134_1251"/>
<keyword evidence="3" id="KW-1185">Reference proteome</keyword>
<gene>
    <name evidence="2" type="ORF">SAMN04488134_1251</name>
</gene>
<dbReference type="EMBL" id="FODJ01000025">
    <property type="protein sequence ID" value="SEO96551.1"/>
    <property type="molecule type" value="Genomic_DNA"/>
</dbReference>
<protein>
    <recommendedName>
        <fullName evidence="1">BclA C-terminal domain-containing protein</fullName>
    </recommendedName>
</protein>
<dbReference type="Pfam" id="PF18573">
    <property type="entry name" value="BclA_C"/>
    <property type="match status" value="1"/>
</dbReference>